<feature type="transmembrane region" description="Helical" evidence="6">
    <location>
        <begin position="1175"/>
        <end position="1193"/>
    </location>
</feature>
<evidence type="ECO:0000256" key="3">
    <source>
        <dbReference type="ARBA" id="ARBA00022748"/>
    </source>
</evidence>
<feature type="transmembrane region" description="Helical" evidence="6">
    <location>
        <begin position="1064"/>
        <end position="1096"/>
    </location>
</feature>
<name>A0A1I3F8Q1_9PLAN</name>
<evidence type="ECO:0000256" key="5">
    <source>
        <dbReference type="ARBA" id="ARBA00023136"/>
    </source>
</evidence>
<dbReference type="GO" id="GO:0005886">
    <property type="term" value="C:plasma membrane"/>
    <property type="evidence" value="ECO:0007669"/>
    <property type="project" value="TreeGrafter"/>
</dbReference>
<organism evidence="9 10">
    <name type="scientific">Planctomicrobium piriforme</name>
    <dbReference type="NCBI Taxonomy" id="1576369"/>
    <lineage>
        <taxon>Bacteria</taxon>
        <taxon>Pseudomonadati</taxon>
        <taxon>Planctomycetota</taxon>
        <taxon>Planctomycetia</taxon>
        <taxon>Planctomycetales</taxon>
        <taxon>Planctomycetaceae</taxon>
        <taxon>Planctomicrobium</taxon>
    </lineage>
</organism>
<feature type="transmembrane region" description="Helical" evidence="6">
    <location>
        <begin position="1150"/>
        <end position="1168"/>
    </location>
</feature>
<dbReference type="EMBL" id="FOQD01000005">
    <property type="protein sequence ID" value="SFI07594.1"/>
    <property type="molecule type" value="Genomic_DNA"/>
</dbReference>
<feature type="transmembrane region" description="Helical" evidence="6">
    <location>
        <begin position="134"/>
        <end position="151"/>
    </location>
</feature>
<reference evidence="10" key="1">
    <citation type="submission" date="2016-10" db="EMBL/GenBank/DDBJ databases">
        <authorList>
            <person name="Varghese N."/>
            <person name="Submissions S."/>
        </authorList>
    </citation>
    <scope>NUCLEOTIDE SEQUENCE [LARGE SCALE GENOMIC DNA]</scope>
    <source>
        <strain evidence="10">DSM 26348</strain>
    </source>
</reference>
<dbReference type="Proteomes" id="UP000199518">
    <property type="component" value="Unassembled WGS sequence"/>
</dbReference>
<dbReference type="OrthoDB" id="9814290at2"/>
<gene>
    <name evidence="9" type="ORF">SAMN05421753_105130</name>
</gene>
<protein>
    <submittedName>
        <fullName evidence="9">ABC-type transport system involved in cytochrome c biogenesis, permease component</fullName>
    </submittedName>
</protein>
<feature type="transmembrane region" description="Helical" evidence="6">
    <location>
        <begin position="998"/>
        <end position="1019"/>
    </location>
</feature>
<feature type="transmembrane region" description="Helical" evidence="6">
    <location>
        <begin position="1026"/>
        <end position="1044"/>
    </location>
</feature>
<comment type="subcellular location">
    <subcellularLocation>
        <location evidence="1">Membrane</location>
        <topology evidence="1">Multi-pass membrane protein</topology>
    </subcellularLocation>
</comment>
<keyword evidence="3" id="KW-0201">Cytochrome c-type biogenesis</keyword>
<evidence type="ECO:0000256" key="4">
    <source>
        <dbReference type="ARBA" id="ARBA00022989"/>
    </source>
</evidence>
<dbReference type="AlphaFoldDB" id="A0A1I3F8Q1"/>
<feature type="transmembrane region" description="Helical" evidence="6">
    <location>
        <begin position="289"/>
        <end position="307"/>
    </location>
</feature>
<dbReference type="Pfam" id="PF01578">
    <property type="entry name" value="Cytochrom_C_asm"/>
    <property type="match status" value="1"/>
</dbReference>
<feature type="transmembrane region" description="Helical" evidence="6">
    <location>
        <begin position="44"/>
        <end position="67"/>
    </location>
</feature>
<evidence type="ECO:0000256" key="6">
    <source>
        <dbReference type="SAM" id="Phobius"/>
    </source>
</evidence>
<feature type="transmembrane region" description="Helical" evidence="6">
    <location>
        <begin position="1108"/>
        <end position="1130"/>
    </location>
</feature>
<feature type="transmembrane region" description="Helical" evidence="6">
    <location>
        <begin position="1213"/>
        <end position="1230"/>
    </location>
</feature>
<evidence type="ECO:0000313" key="10">
    <source>
        <dbReference type="Proteomes" id="UP000199518"/>
    </source>
</evidence>
<feature type="transmembrane region" description="Helical" evidence="6">
    <location>
        <begin position="970"/>
        <end position="992"/>
    </location>
</feature>
<dbReference type="InterPro" id="IPR045062">
    <property type="entry name" value="Cyt_c_biogenesis_CcsA/CcmC"/>
</dbReference>
<dbReference type="RefSeq" id="WP_092049037.1">
    <property type="nucleotide sequence ID" value="NZ_FOQD01000005.1"/>
</dbReference>
<evidence type="ECO:0000259" key="8">
    <source>
        <dbReference type="Pfam" id="PF05140"/>
    </source>
</evidence>
<feature type="transmembrane region" description="Helical" evidence="6">
    <location>
        <begin position="260"/>
        <end position="282"/>
    </location>
</feature>
<dbReference type="GO" id="GO:0017004">
    <property type="term" value="P:cytochrome complex assembly"/>
    <property type="evidence" value="ECO:0007669"/>
    <property type="project" value="UniProtKB-KW"/>
</dbReference>
<dbReference type="Pfam" id="PF05140">
    <property type="entry name" value="ResB"/>
    <property type="match status" value="1"/>
</dbReference>
<feature type="transmembrane region" description="Helical" evidence="6">
    <location>
        <begin position="619"/>
        <end position="640"/>
    </location>
</feature>
<feature type="transmembrane region" description="Helical" evidence="6">
    <location>
        <begin position="557"/>
        <end position="576"/>
    </location>
</feature>
<feature type="domain" description="ResB-like" evidence="8">
    <location>
        <begin position="478"/>
        <end position="547"/>
    </location>
</feature>
<dbReference type="InterPro" id="IPR007816">
    <property type="entry name" value="ResB-like_domain"/>
</dbReference>
<feature type="domain" description="Cytochrome c assembly protein" evidence="7">
    <location>
        <begin position="999"/>
        <end position="1201"/>
    </location>
</feature>
<accession>A0A1I3F8Q1</accession>
<feature type="transmembrane region" description="Helical" evidence="6">
    <location>
        <begin position="231"/>
        <end position="248"/>
    </location>
</feature>
<dbReference type="PANTHER" id="PTHR30071:SF1">
    <property type="entry name" value="CYTOCHROME B_B6 PROTEIN-RELATED"/>
    <property type="match status" value="1"/>
</dbReference>
<feature type="transmembrane region" description="Helical" evidence="6">
    <location>
        <begin position="946"/>
        <end position="963"/>
    </location>
</feature>
<proteinExistence type="predicted"/>
<evidence type="ECO:0000256" key="2">
    <source>
        <dbReference type="ARBA" id="ARBA00022692"/>
    </source>
</evidence>
<dbReference type="InterPro" id="IPR002541">
    <property type="entry name" value="Cyt_c_assembly"/>
</dbReference>
<keyword evidence="10" id="KW-1185">Reference proteome</keyword>
<dbReference type="STRING" id="1576369.SAMN05421753_105130"/>
<dbReference type="GO" id="GO:0020037">
    <property type="term" value="F:heme binding"/>
    <property type="evidence" value="ECO:0007669"/>
    <property type="project" value="InterPro"/>
</dbReference>
<feature type="transmembrane region" description="Helical" evidence="6">
    <location>
        <begin position="201"/>
        <end position="219"/>
    </location>
</feature>
<feature type="transmembrane region" description="Helical" evidence="6">
    <location>
        <begin position="163"/>
        <end position="181"/>
    </location>
</feature>
<keyword evidence="4 6" id="KW-1133">Transmembrane helix</keyword>
<sequence>MYEKSSEAGTKLTALRAGDGYPSRQIPKSSSPAWTRMQQILKPIASLKLTVALFVAAIIIVLVGTLAQVHDDIWKVVHDYFRVDFRRLFISAFPWLNLQELFVWIDPKLFFPPAFFPEGAPQLPSFVGLWFPKGWIIGFVMMLNLFAAHLVRFKVQATGGRLVAGWIVIALGMLVTLAVILSGSNPDGLQTAPWLSYRTLWWLTQTTLFGLCAVSIYAAISTAPQNPEQRWLFGLLAAGLAICSYFAFQGDGSNEAAMRILYQVLKATFAGLVLLAGCIAVFRKRAGIVLLHAGIGLMMAYDVLVGVEHVESQMHIIEGESTRFSRDMRETELAVIDHSPKDEDLVTVIAGRRFNRKDDVIADDKLPFKIEVLEYYPNSTLLGPRQPLPDGVPTENPATAGLGTQVRVAPVAQSTGTDTDSRIDIPSAYVKLTDKDGKDLGVYLVSANFDMNLDDTPQPIQVGDKTYDLALRFRRLYNDYTVTLKDVQKNDYKGTDKPRDYSSFIVLDDPARDTKFEHRIWMNNPMRYGGKTFYQSSFAKLNDGEMTTLQVVDNAGWMTPYVACMMVVVGMIFHFGQTLLRFLHRRLRATEGVALETDAAEESTDVLGPGRDHGKLDRISWIVAAIIVLGTGISLAMVMLPRGEKADQFHLKQFGAIPMWYKGRPQPLDTFARNTLMQLSDYQSYKDANGKSQPAVQWLIDLMADEDKARALPIIRIENEEVRMAIGLKTRPGFTYSINELNATIDKIIEQAQAAAKTPPKERTLLQRKTVELANRLVFYSFLERTLGRAPELPKTEMPADTPAMTKLATRAQQYFEYLRGAREAIQGFSEQYNLGPLPLVVPTHLGTEDQKKPAIEELNSKWEPLTIAHVYQQFYGEFPAPTPPAIEQFTAILNDYQAGDVAKFNKDLDAYDALLTKYASPDDLPVSKVHFEAWYNRVRAFDVSSWLYVFAGVLAMLGWLFWPQVFERSAFWLLLLIFLVHTAALLGRIYISGRPPVTNLYSSAVFIGWAVVLGGLVIEAMTRLGIGNVVAAIAGFMTLRIAAGLAGDGDTFVVLEAVLDTQFWLATHVVCITLGYATTYMAGMFGVMYLLLGVATPSLTPKMSKELVRMIYGTLCFATFFSFWGTVLGGLWADDSWGRFWGWDPKENGALIIVLWNALVLHARWGGMVRDRGLAVLAVIGNIVVSWSWFGVNELGVGLHSYGFTEGRLKMLALFVISQLVIAGIGLLPKSVWLSSRNLGERVA</sequence>
<evidence type="ECO:0000256" key="1">
    <source>
        <dbReference type="ARBA" id="ARBA00004141"/>
    </source>
</evidence>
<keyword evidence="5 6" id="KW-0472">Membrane</keyword>
<keyword evidence="2 6" id="KW-0812">Transmembrane</keyword>
<evidence type="ECO:0000313" key="9">
    <source>
        <dbReference type="EMBL" id="SFI07594.1"/>
    </source>
</evidence>
<dbReference type="PANTHER" id="PTHR30071">
    <property type="entry name" value="HEME EXPORTER PROTEIN C"/>
    <property type="match status" value="1"/>
</dbReference>
<evidence type="ECO:0000259" key="7">
    <source>
        <dbReference type="Pfam" id="PF01578"/>
    </source>
</evidence>